<feature type="transmembrane region" description="Helical" evidence="1">
    <location>
        <begin position="171"/>
        <end position="199"/>
    </location>
</feature>
<feature type="transmembrane region" description="Helical" evidence="1">
    <location>
        <begin position="257"/>
        <end position="276"/>
    </location>
</feature>
<organism evidence="2 3">
    <name type="scientific">Marinilabilia rubra</name>
    <dbReference type="NCBI Taxonomy" id="2162893"/>
    <lineage>
        <taxon>Bacteria</taxon>
        <taxon>Pseudomonadati</taxon>
        <taxon>Bacteroidota</taxon>
        <taxon>Bacteroidia</taxon>
        <taxon>Marinilabiliales</taxon>
        <taxon>Marinilabiliaceae</taxon>
        <taxon>Marinilabilia</taxon>
    </lineage>
</organism>
<feature type="transmembrane region" description="Helical" evidence="1">
    <location>
        <begin position="12"/>
        <end position="31"/>
    </location>
</feature>
<keyword evidence="1" id="KW-0812">Transmembrane</keyword>
<sequence length="346" mass="39663">MKINFSFLRSLDFWVFIVSLAALHGVSFHVMDVTTATDNVDCVTYLGLAEFDFDQYVVRKYRILVPFIASGLDFLFGGIFDYLAPWTFNGDFSMGMSFLIVNNLLFALAGVFVFRYLYNSTGQMFASFVGLISVLTCRWTGYLAGLPLVDSLYFLVLVMVLLGLRNRNSRLILWAIFLGPWAKESFIFIAPIIFFYAPIKKEKQILYFFISGILVFASRLLIDYNSGASTFAALEEDFDHFNNIAVSLERLFSFHGVYELFSVTGFWVLLLIPALLSKTLKSHLLSLHGFEWWYVFSILLQAVISTDLARMLFLLTPVLALLWGRIVSDYFNGDLQFVTQERKKYE</sequence>
<dbReference type="Proteomes" id="UP000244956">
    <property type="component" value="Unassembled WGS sequence"/>
</dbReference>
<feature type="transmembrane region" description="Helical" evidence="1">
    <location>
        <begin position="96"/>
        <end position="118"/>
    </location>
</feature>
<gene>
    <name evidence="2" type="ORF">DDZ16_04095</name>
</gene>
<dbReference type="AlphaFoldDB" id="A0A2U2BCJ0"/>
<feature type="transmembrane region" description="Helical" evidence="1">
    <location>
        <begin position="296"/>
        <end position="323"/>
    </location>
</feature>
<protein>
    <recommendedName>
        <fullName evidence="4">DUF2029 domain-containing protein</fullName>
    </recommendedName>
</protein>
<feature type="transmembrane region" description="Helical" evidence="1">
    <location>
        <begin position="142"/>
        <end position="164"/>
    </location>
</feature>
<evidence type="ECO:0000313" key="2">
    <source>
        <dbReference type="EMBL" id="PWE00782.1"/>
    </source>
</evidence>
<evidence type="ECO:0000313" key="3">
    <source>
        <dbReference type="Proteomes" id="UP000244956"/>
    </source>
</evidence>
<dbReference type="OrthoDB" id="874899at2"/>
<feature type="transmembrane region" description="Helical" evidence="1">
    <location>
        <begin position="63"/>
        <end position="84"/>
    </location>
</feature>
<evidence type="ECO:0008006" key="4">
    <source>
        <dbReference type="Google" id="ProtNLM"/>
    </source>
</evidence>
<name>A0A2U2BCJ0_9BACT</name>
<dbReference type="RefSeq" id="WP_109263153.1">
    <property type="nucleotide sequence ID" value="NZ_QEWP01000002.1"/>
</dbReference>
<proteinExistence type="predicted"/>
<accession>A0A2U2BCJ0</accession>
<keyword evidence="1" id="KW-0472">Membrane</keyword>
<keyword evidence="3" id="KW-1185">Reference proteome</keyword>
<evidence type="ECO:0000256" key="1">
    <source>
        <dbReference type="SAM" id="Phobius"/>
    </source>
</evidence>
<keyword evidence="1" id="KW-1133">Transmembrane helix</keyword>
<comment type="caution">
    <text evidence="2">The sequence shown here is derived from an EMBL/GenBank/DDBJ whole genome shotgun (WGS) entry which is preliminary data.</text>
</comment>
<feature type="transmembrane region" description="Helical" evidence="1">
    <location>
        <begin position="205"/>
        <end position="222"/>
    </location>
</feature>
<dbReference type="EMBL" id="QEWP01000002">
    <property type="protein sequence ID" value="PWE00782.1"/>
    <property type="molecule type" value="Genomic_DNA"/>
</dbReference>
<reference evidence="2 3" key="1">
    <citation type="submission" date="2018-05" db="EMBL/GenBank/DDBJ databases">
        <title>Marinilabilia rubrum sp. nov., isolated from saltern sediment.</title>
        <authorList>
            <person name="Zhang R."/>
        </authorList>
    </citation>
    <scope>NUCLEOTIDE SEQUENCE [LARGE SCALE GENOMIC DNA]</scope>
    <source>
        <strain evidence="2 3">WTE16</strain>
    </source>
</reference>